<feature type="transmembrane region" description="Helical" evidence="6">
    <location>
        <begin position="269"/>
        <end position="288"/>
    </location>
</feature>
<feature type="domain" description="MgtC/SapB/SrpB/YhiD N-terminal" evidence="7">
    <location>
        <begin position="21"/>
        <end position="138"/>
    </location>
</feature>
<dbReference type="Pfam" id="PF02308">
    <property type="entry name" value="MgtC"/>
    <property type="match status" value="1"/>
</dbReference>
<evidence type="ECO:0000313" key="9">
    <source>
        <dbReference type="EMBL" id="SNR39271.1"/>
    </source>
</evidence>
<keyword evidence="3 6" id="KW-0812">Transmembrane</keyword>
<feature type="transmembrane region" description="Helical" evidence="6">
    <location>
        <begin position="334"/>
        <end position="359"/>
    </location>
</feature>
<evidence type="ECO:0000256" key="4">
    <source>
        <dbReference type="ARBA" id="ARBA00022989"/>
    </source>
</evidence>
<dbReference type="PRINTS" id="PR01837">
    <property type="entry name" value="MGTCSAPBPROT"/>
</dbReference>
<evidence type="ECO:0000256" key="3">
    <source>
        <dbReference type="ARBA" id="ARBA00022692"/>
    </source>
</evidence>
<keyword evidence="10" id="KW-1185">Reference proteome</keyword>
<name>A0A238VYM3_HALVU</name>
<reference evidence="9 10" key="1">
    <citation type="submission" date="2017-06" db="EMBL/GenBank/DDBJ databases">
        <authorList>
            <person name="Kim H.J."/>
            <person name="Triplett B.A."/>
        </authorList>
    </citation>
    <scope>NUCLEOTIDE SEQUENCE [LARGE SCALE GENOMIC DNA]</scope>
    <source>
        <strain evidence="9 10">DSM 8800</strain>
    </source>
</reference>
<dbReference type="InterPro" id="IPR049177">
    <property type="entry name" value="MgtC_SapB_SrpB_YhiD_N"/>
</dbReference>
<keyword evidence="5 6" id="KW-0472">Membrane</keyword>
<dbReference type="EMBL" id="FZNQ01000004">
    <property type="protein sequence ID" value="SNR39271.1"/>
    <property type="molecule type" value="Genomic_DNA"/>
</dbReference>
<feature type="transmembrane region" description="Helical" evidence="6">
    <location>
        <begin position="236"/>
        <end position="263"/>
    </location>
</feature>
<feature type="transmembrane region" description="Helical" evidence="6">
    <location>
        <begin position="205"/>
        <end position="224"/>
    </location>
</feature>
<evidence type="ECO:0000259" key="7">
    <source>
        <dbReference type="Pfam" id="PF02308"/>
    </source>
</evidence>
<dbReference type="Proteomes" id="UP000198397">
    <property type="component" value="Unassembled WGS sequence"/>
</dbReference>
<dbReference type="RefSeq" id="WP_089384247.1">
    <property type="nucleotide sequence ID" value="NZ_FZNQ01000004.1"/>
</dbReference>
<accession>A0A238VYM3</accession>
<feature type="transmembrane region" description="Helical" evidence="6">
    <location>
        <begin position="366"/>
        <end position="385"/>
    </location>
</feature>
<dbReference type="InterPro" id="IPR025105">
    <property type="entry name" value="DUF4010"/>
</dbReference>
<protein>
    <submittedName>
        <fullName evidence="9">Uncharacterized membrane protein, DUF4010 family</fullName>
    </submittedName>
</protein>
<evidence type="ECO:0000256" key="6">
    <source>
        <dbReference type="SAM" id="Phobius"/>
    </source>
</evidence>
<dbReference type="InterPro" id="IPR003416">
    <property type="entry name" value="MgtC/SapB/SrpB/YhiD_fam"/>
</dbReference>
<feature type="transmembrane region" description="Helical" evidence="6">
    <location>
        <begin position="151"/>
        <end position="168"/>
    </location>
</feature>
<feature type="transmembrane region" description="Helical" evidence="6">
    <location>
        <begin position="397"/>
        <end position="418"/>
    </location>
</feature>
<evidence type="ECO:0000256" key="1">
    <source>
        <dbReference type="ARBA" id="ARBA00004651"/>
    </source>
</evidence>
<dbReference type="PANTHER" id="PTHR39084">
    <property type="entry name" value="MEMBRANE PROTEIN-RELATED"/>
    <property type="match status" value="1"/>
</dbReference>
<feature type="transmembrane region" description="Helical" evidence="6">
    <location>
        <begin position="102"/>
        <end position="131"/>
    </location>
</feature>
<dbReference type="AlphaFoldDB" id="A0A238VYM3"/>
<feature type="transmembrane region" description="Helical" evidence="6">
    <location>
        <begin position="42"/>
        <end position="60"/>
    </location>
</feature>
<feature type="transmembrane region" description="Helical" evidence="6">
    <location>
        <begin position="308"/>
        <end position="328"/>
    </location>
</feature>
<evidence type="ECO:0000256" key="5">
    <source>
        <dbReference type="ARBA" id="ARBA00023136"/>
    </source>
</evidence>
<feature type="transmembrane region" description="Helical" evidence="6">
    <location>
        <begin position="17"/>
        <end position="33"/>
    </location>
</feature>
<organism evidence="9 10">
    <name type="scientific">Halorubrum vacuolatum</name>
    <name type="common">Natronobacterium vacuolatum</name>
    <dbReference type="NCBI Taxonomy" id="63740"/>
    <lineage>
        <taxon>Archaea</taxon>
        <taxon>Methanobacteriati</taxon>
        <taxon>Methanobacteriota</taxon>
        <taxon>Stenosarchaea group</taxon>
        <taxon>Halobacteria</taxon>
        <taxon>Halobacteriales</taxon>
        <taxon>Haloferacaceae</taxon>
        <taxon>Halorubrum</taxon>
    </lineage>
</organism>
<feature type="domain" description="DUF4010" evidence="8">
    <location>
        <begin position="186"/>
        <end position="388"/>
    </location>
</feature>
<comment type="subcellular location">
    <subcellularLocation>
        <location evidence="1">Cell membrane</location>
        <topology evidence="1">Multi-pass membrane protein</topology>
    </subcellularLocation>
</comment>
<evidence type="ECO:0000259" key="8">
    <source>
        <dbReference type="Pfam" id="PF13194"/>
    </source>
</evidence>
<gene>
    <name evidence="9" type="ORF">SAMN06264855_104215</name>
</gene>
<dbReference type="OrthoDB" id="187863at2157"/>
<dbReference type="Pfam" id="PF13194">
    <property type="entry name" value="DUF4010"/>
    <property type="match status" value="1"/>
</dbReference>
<dbReference type="GO" id="GO:0005886">
    <property type="term" value="C:plasma membrane"/>
    <property type="evidence" value="ECO:0007669"/>
    <property type="project" value="UniProtKB-SubCell"/>
</dbReference>
<feature type="transmembrane region" description="Helical" evidence="6">
    <location>
        <begin position="180"/>
        <end position="199"/>
    </location>
</feature>
<dbReference type="PANTHER" id="PTHR39084:SF1">
    <property type="entry name" value="DUF4010 DOMAIN-CONTAINING PROTEIN"/>
    <property type="match status" value="1"/>
</dbReference>
<evidence type="ECO:0000256" key="2">
    <source>
        <dbReference type="ARBA" id="ARBA00022475"/>
    </source>
</evidence>
<evidence type="ECO:0000313" key="10">
    <source>
        <dbReference type="Proteomes" id="UP000198397"/>
    </source>
</evidence>
<sequence>MTGVGLEGYLIAELDSPVVKLVLATLLGMFLGLEREWSQKTAGIRTFALICLLGTVFVLLDHDGLLVVGGVLVIVHAVLLATRSFILEAYDGLALTTSVSMLVAYGIGALVGAGLFIEAVTVAVLSSLLLVLKRELHEFAWGLSREEVRSATEFAILAFVVFPILPNETMGPWNAIQPRVIWLLVIAISAIGFVNYVLVKRYEGRGIAFTAFFGGLVNSTAVIAEMAKRASTDRSLMGLAVGAILLANAAMAVRNAVVVAAFIPSEVLTVGLPLGAIAITGILLSLYASDWSASLEAELTSPFSLRNALTFGGLFLVVLLASAAAQATLGDGGFIATTFLAGLVSSGTAATTAVTLVATGQISPETAVWGVIAGTTASILVKVFFAATVERELVKPVLIYNAVLIGVGIGVGVLYMTLG</sequence>
<keyword evidence="2" id="KW-1003">Cell membrane</keyword>
<proteinExistence type="predicted"/>
<keyword evidence="4 6" id="KW-1133">Transmembrane helix</keyword>
<feature type="transmembrane region" description="Helical" evidence="6">
    <location>
        <begin position="66"/>
        <end position="90"/>
    </location>
</feature>